<feature type="DNA-binding region" description="HMG box" evidence="1">
    <location>
        <begin position="284"/>
        <end position="329"/>
    </location>
</feature>
<dbReference type="SUPFAM" id="SSF47095">
    <property type="entry name" value="HMG-box"/>
    <property type="match status" value="1"/>
</dbReference>
<proteinExistence type="predicted"/>
<accession>A0AAE0NKS1</accession>
<reference evidence="4" key="2">
    <citation type="submission" date="2023-06" db="EMBL/GenBank/DDBJ databases">
        <authorList>
            <consortium name="Lawrence Berkeley National Laboratory"/>
            <person name="Haridas S."/>
            <person name="Hensen N."/>
            <person name="Bonometti L."/>
            <person name="Westerberg I."/>
            <person name="Brannstrom I.O."/>
            <person name="Guillou S."/>
            <person name="Cros-Aarteil S."/>
            <person name="Calhoun S."/>
            <person name="Kuo A."/>
            <person name="Mondo S."/>
            <person name="Pangilinan J."/>
            <person name="Riley R."/>
            <person name="Labutti K."/>
            <person name="Andreopoulos B."/>
            <person name="Lipzen A."/>
            <person name="Chen C."/>
            <person name="Yanf M."/>
            <person name="Daum C."/>
            <person name="Ng V."/>
            <person name="Clum A."/>
            <person name="Steindorff A."/>
            <person name="Ohm R."/>
            <person name="Martin F."/>
            <person name="Silar P."/>
            <person name="Natvig D."/>
            <person name="Lalanne C."/>
            <person name="Gautier V."/>
            <person name="Ament-Velasquez S.L."/>
            <person name="Kruys A."/>
            <person name="Hutchinson M.I."/>
            <person name="Powell A.J."/>
            <person name="Barry K."/>
            <person name="Miller A.N."/>
            <person name="Grigoriev I.V."/>
            <person name="Debuchy R."/>
            <person name="Gladieux P."/>
            <person name="Thoren M.H."/>
            <person name="Johannesson H."/>
        </authorList>
    </citation>
    <scope>NUCLEOTIDE SEQUENCE</scope>
    <source>
        <strain evidence="4">CBS 958.72</strain>
    </source>
</reference>
<evidence type="ECO:0000313" key="5">
    <source>
        <dbReference type="Proteomes" id="UP001287356"/>
    </source>
</evidence>
<sequence>MLTTIGLAAVRHLRANVGSSLYRSANGVVTSRAALRSFASTALRFEPVKAPAQSKAAAPAAGKTKAASPATGEKTARAKATKATPVTRKKRVPTDAQKQRLAEKKAKEKANLEAKRQKLVERKAKEKAKLEAKKQRLAETKAKVKAKLEAQKKLLAEKKLKPPAKRELVAKSLVKVEPKPRIVSPWTVYIAQQTKGDTSEHVLGRAAELAPKYKALSAVDRKALEDEAGQTRIASVANYKAWVESHTIGEIKEANAARRKLNKLYKNPDDETDAISLIHDSRVPKRPKNAYLLFTQSRREELLGQGVSGTDAVAQLARDWNALNQSGRQVCLYSLMLQESEPPPLGHAFPSLQGLDSHQTDLCVSTSPTMLWPNSTWRGTT</sequence>
<evidence type="ECO:0000256" key="1">
    <source>
        <dbReference type="PROSITE-ProRule" id="PRU00267"/>
    </source>
</evidence>
<name>A0AAE0NKS1_9PEZI</name>
<evidence type="ECO:0000259" key="3">
    <source>
        <dbReference type="PROSITE" id="PS50118"/>
    </source>
</evidence>
<comment type="caution">
    <text evidence="4">The sequence shown here is derived from an EMBL/GenBank/DDBJ whole genome shotgun (WGS) entry which is preliminary data.</text>
</comment>
<keyword evidence="1" id="KW-0539">Nucleus</keyword>
<dbReference type="InterPro" id="IPR009071">
    <property type="entry name" value="HMG_box_dom"/>
</dbReference>
<dbReference type="InterPro" id="IPR036910">
    <property type="entry name" value="HMG_box_dom_sf"/>
</dbReference>
<dbReference type="Gene3D" id="1.10.30.10">
    <property type="entry name" value="High mobility group box domain"/>
    <property type="match status" value="2"/>
</dbReference>
<feature type="compositionally biased region" description="Low complexity" evidence="2">
    <location>
        <begin position="49"/>
        <end position="73"/>
    </location>
</feature>
<dbReference type="PROSITE" id="PS50118">
    <property type="entry name" value="HMG_BOX_2"/>
    <property type="match status" value="1"/>
</dbReference>
<dbReference type="AlphaFoldDB" id="A0AAE0NKS1"/>
<feature type="compositionally biased region" description="Basic and acidic residues" evidence="2">
    <location>
        <begin position="97"/>
        <end position="114"/>
    </location>
</feature>
<dbReference type="GO" id="GO:0005634">
    <property type="term" value="C:nucleus"/>
    <property type="evidence" value="ECO:0007669"/>
    <property type="project" value="UniProtKB-UniRule"/>
</dbReference>
<dbReference type="Proteomes" id="UP001287356">
    <property type="component" value="Unassembled WGS sequence"/>
</dbReference>
<evidence type="ECO:0000313" key="4">
    <source>
        <dbReference type="EMBL" id="KAK3383383.1"/>
    </source>
</evidence>
<keyword evidence="1" id="KW-0238">DNA-binding</keyword>
<keyword evidence="5" id="KW-1185">Reference proteome</keyword>
<gene>
    <name evidence="4" type="ORF">B0T24DRAFT_46648</name>
</gene>
<evidence type="ECO:0000256" key="2">
    <source>
        <dbReference type="SAM" id="MobiDB-lite"/>
    </source>
</evidence>
<feature type="region of interest" description="Disordered" evidence="2">
    <location>
        <begin position="49"/>
        <end position="114"/>
    </location>
</feature>
<protein>
    <recommendedName>
        <fullName evidence="3">HMG box domain-containing protein</fullName>
    </recommendedName>
</protein>
<feature type="domain" description="HMG box" evidence="3">
    <location>
        <begin position="284"/>
        <end position="329"/>
    </location>
</feature>
<dbReference type="EMBL" id="JAULSN010000001">
    <property type="protein sequence ID" value="KAK3383383.1"/>
    <property type="molecule type" value="Genomic_DNA"/>
</dbReference>
<reference evidence="4" key="1">
    <citation type="journal article" date="2023" name="Mol. Phylogenet. Evol.">
        <title>Genome-scale phylogeny and comparative genomics of the fungal order Sordariales.</title>
        <authorList>
            <person name="Hensen N."/>
            <person name="Bonometti L."/>
            <person name="Westerberg I."/>
            <person name="Brannstrom I.O."/>
            <person name="Guillou S."/>
            <person name="Cros-Aarteil S."/>
            <person name="Calhoun S."/>
            <person name="Haridas S."/>
            <person name="Kuo A."/>
            <person name="Mondo S."/>
            <person name="Pangilinan J."/>
            <person name="Riley R."/>
            <person name="LaButti K."/>
            <person name="Andreopoulos B."/>
            <person name="Lipzen A."/>
            <person name="Chen C."/>
            <person name="Yan M."/>
            <person name="Daum C."/>
            <person name="Ng V."/>
            <person name="Clum A."/>
            <person name="Steindorff A."/>
            <person name="Ohm R.A."/>
            <person name="Martin F."/>
            <person name="Silar P."/>
            <person name="Natvig D.O."/>
            <person name="Lalanne C."/>
            <person name="Gautier V."/>
            <person name="Ament-Velasquez S.L."/>
            <person name="Kruys A."/>
            <person name="Hutchinson M.I."/>
            <person name="Powell A.J."/>
            <person name="Barry K."/>
            <person name="Miller A.N."/>
            <person name="Grigoriev I.V."/>
            <person name="Debuchy R."/>
            <person name="Gladieux P."/>
            <person name="Hiltunen Thoren M."/>
            <person name="Johannesson H."/>
        </authorList>
    </citation>
    <scope>NUCLEOTIDE SEQUENCE</scope>
    <source>
        <strain evidence="4">CBS 958.72</strain>
    </source>
</reference>
<organism evidence="4 5">
    <name type="scientific">Lasiosphaeria ovina</name>
    <dbReference type="NCBI Taxonomy" id="92902"/>
    <lineage>
        <taxon>Eukaryota</taxon>
        <taxon>Fungi</taxon>
        <taxon>Dikarya</taxon>
        <taxon>Ascomycota</taxon>
        <taxon>Pezizomycotina</taxon>
        <taxon>Sordariomycetes</taxon>
        <taxon>Sordariomycetidae</taxon>
        <taxon>Sordariales</taxon>
        <taxon>Lasiosphaeriaceae</taxon>
        <taxon>Lasiosphaeria</taxon>
    </lineage>
</organism>
<dbReference type="GO" id="GO:0003677">
    <property type="term" value="F:DNA binding"/>
    <property type="evidence" value="ECO:0007669"/>
    <property type="project" value="UniProtKB-UniRule"/>
</dbReference>